<evidence type="ECO:0000313" key="1">
    <source>
        <dbReference type="EMBL" id="PRY88860.1"/>
    </source>
</evidence>
<keyword evidence="2" id="KW-1185">Reference proteome</keyword>
<dbReference type="PANTHER" id="PTHR40267">
    <property type="entry name" value="BLR3294 PROTEIN"/>
    <property type="match status" value="1"/>
</dbReference>
<proteinExistence type="predicted"/>
<evidence type="ECO:0000313" key="2">
    <source>
        <dbReference type="Proteomes" id="UP000238392"/>
    </source>
</evidence>
<organism evidence="1 2">
    <name type="scientific">Donghicola tyrosinivorans</name>
    <dbReference type="NCBI Taxonomy" id="1652492"/>
    <lineage>
        <taxon>Bacteria</taxon>
        <taxon>Pseudomonadati</taxon>
        <taxon>Pseudomonadota</taxon>
        <taxon>Alphaproteobacteria</taxon>
        <taxon>Rhodobacterales</taxon>
        <taxon>Roseobacteraceae</taxon>
        <taxon>Donghicola</taxon>
    </lineage>
</organism>
<dbReference type="PIRSF" id="PIRSF015736">
    <property type="entry name" value="MI"/>
    <property type="match status" value="1"/>
</dbReference>
<accession>A0A2T0WQ95</accession>
<dbReference type="OrthoDB" id="9816064at2"/>
<keyword evidence="1" id="KW-0413">Isomerase</keyword>
<reference evidence="1 2" key="1">
    <citation type="submission" date="2018-03" db="EMBL/GenBank/DDBJ databases">
        <title>Genomic Encyclopedia of Archaeal and Bacterial Type Strains, Phase II (KMG-II): from individual species to whole genera.</title>
        <authorList>
            <person name="Goeker M."/>
        </authorList>
    </citation>
    <scope>NUCLEOTIDE SEQUENCE [LARGE SCALE GENOMIC DNA]</scope>
    <source>
        <strain evidence="1 2">DSM 100212</strain>
    </source>
</reference>
<dbReference type="Proteomes" id="UP000238392">
    <property type="component" value="Unassembled WGS sequence"/>
</dbReference>
<dbReference type="RefSeq" id="WP_106265101.1">
    <property type="nucleotide sequence ID" value="NZ_PVTQ01000007.1"/>
</dbReference>
<sequence length="249" mass="26414">MNPYFPYTLDTAQTPTFGLIVLSVDETLEDDFRRLIPQHTARLHITRIPSGAELTPETIAQMANDLPAAAALLPKEARFDAIAYACTSGTALIGADRVTELIKANATAAAVTTPLTAALSAIHHLGLKRVGIVSPYITSVAAPIRAAFEATGIEVPATLSFGEEVEARVARISGQSIIEAATELTQRAEVDGIFLSCTNLRTLGVIDALEAKLGVPVLSSNQCLAWHMARLSGLEGKLTTVGRILSQTR</sequence>
<name>A0A2T0WQ95_9RHOB</name>
<dbReference type="EMBL" id="PVTQ01000007">
    <property type="protein sequence ID" value="PRY88860.1"/>
    <property type="molecule type" value="Genomic_DNA"/>
</dbReference>
<dbReference type="AlphaFoldDB" id="A0A2T0WQ95"/>
<dbReference type="Pfam" id="PF17645">
    <property type="entry name" value="Amdase"/>
    <property type="match status" value="1"/>
</dbReference>
<dbReference type="InterPro" id="IPR026286">
    <property type="entry name" value="MaiA/AMDase"/>
</dbReference>
<gene>
    <name evidence="1" type="ORF">CLV74_107202</name>
</gene>
<dbReference type="GO" id="GO:0016853">
    <property type="term" value="F:isomerase activity"/>
    <property type="evidence" value="ECO:0007669"/>
    <property type="project" value="UniProtKB-KW"/>
</dbReference>
<dbReference type="InterPro" id="IPR053714">
    <property type="entry name" value="Iso_Racemase_Enz_sf"/>
</dbReference>
<comment type="caution">
    <text evidence="1">The sequence shown here is derived from an EMBL/GenBank/DDBJ whole genome shotgun (WGS) entry which is preliminary data.</text>
</comment>
<dbReference type="Gene3D" id="3.40.50.12500">
    <property type="match status" value="1"/>
</dbReference>
<protein>
    <submittedName>
        <fullName evidence="1">Maleate isomerase</fullName>
    </submittedName>
</protein>
<dbReference type="PANTHER" id="PTHR40267:SF1">
    <property type="entry name" value="BLR3294 PROTEIN"/>
    <property type="match status" value="1"/>
</dbReference>